<proteinExistence type="predicted"/>
<organism evidence="1 2">
    <name type="scientific">Diphasiastrum complanatum</name>
    <name type="common">Issler's clubmoss</name>
    <name type="synonym">Lycopodium complanatum</name>
    <dbReference type="NCBI Taxonomy" id="34168"/>
    <lineage>
        <taxon>Eukaryota</taxon>
        <taxon>Viridiplantae</taxon>
        <taxon>Streptophyta</taxon>
        <taxon>Embryophyta</taxon>
        <taxon>Tracheophyta</taxon>
        <taxon>Lycopodiopsida</taxon>
        <taxon>Lycopodiales</taxon>
        <taxon>Lycopodiaceae</taxon>
        <taxon>Lycopodioideae</taxon>
        <taxon>Diphasiastrum</taxon>
    </lineage>
</organism>
<dbReference type="EMBL" id="CM055112">
    <property type="protein sequence ID" value="KAJ7517849.1"/>
    <property type="molecule type" value="Genomic_DNA"/>
</dbReference>
<keyword evidence="2" id="KW-1185">Reference proteome</keyword>
<sequence length="313" mass="35324">MAALSSLSFLRTVSQTHECKCPMPALTASLVPGFCGSEGLRWRVSLEMEHVVAAYVAKPLAYCPRPRSCVLAVAAVASDVPPVSETKYTFLKAYRKPIPSIYSNVLQELLVLQHLMRYNGTYQYDAVFALGFVTVYDQLMDGYPSDEDREAIFRAYINALREDPDQYRRDAQKLEDWAASQNAESIISFASKEGEVETLLKDIAERAKGKENFHYSRFFAIGLFRLLELAKATDPIVLEQLSKALNISKRSVDRDLDVYRNLLSKLAQAKELMKEYIDREKKKQAERETNSKTDGAAVAKSVGMSTHLRSDRQ</sequence>
<protein>
    <submittedName>
        <fullName evidence="1">Uncharacterized protein</fullName>
    </submittedName>
</protein>
<name>A0ACC2AJW1_DIPCM</name>
<evidence type="ECO:0000313" key="2">
    <source>
        <dbReference type="Proteomes" id="UP001162992"/>
    </source>
</evidence>
<accession>A0ACC2AJW1</accession>
<dbReference type="Proteomes" id="UP001162992">
    <property type="component" value="Chromosome 21"/>
</dbReference>
<comment type="caution">
    <text evidence="1">The sequence shown here is derived from an EMBL/GenBank/DDBJ whole genome shotgun (WGS) entry which is preliminary data.</text>
</comment>
<reference evidence="2" key="1">
    <citation type="journal article" date="2024" name="Proc. Natl. Acad. Sci. U.S.A.">
        <title>Extraordinary preservation of gene collinearity over three hundred million years revealed in homosporous lycophytes.</title>
        <authorList>
            <person name="Li C."/>
            <person name="Wickell D."/>
            <person name="Kuo L.Y."/>
            <person name="Chen X."/>
            <person name="Nie B."/>
            <person name="Liao X."/>
            <person name="Peng D."/>
            <person name="Ji J."/>
            <person name="Jenkins J."/>
            <person name="Williams M."/>
            <person name="Shu S."/>
            <person name="Plott C."/>
            <person name="Barry K."/>
            <person name="Rajasekar S."/>
            <person name="Grimwood J."/>
            <person name="Han X."/>
            <person name="Sun S."/>
            <person name="Hou Z."/>
            <person name="He W."/>
            <person name="Dai G."/>
            <person name="Sun C."/>
            <person name="Schmutz J."/>
            <person name="Leebens-Mack J.H."/>
            <person name="Li F.W."/>
            <person name="Wang L."/>
        </authorList>
    </citation>
    <scope>NUCLEOTIDE SEQUENCE [LARGE SCALE GENOMIC DNA]</scope>
    <source>
        <strain evidence="2">cv. PW_Plant_1</strain>
    </source>
</reference>
<evidence type="ECO:0000313" key="1">
    <source>
        <dbReference type="EMBL" id="KAJ7517849.1"/>
    </source>
</evidence>
<gene>
    <name evidence="1" type="ORF">O6H91_21G042400</name>
</gene>